<accession>A0A8X6YWK6</accession>
<organism evidence="1 2">
    <name type="scientific">Trichonephila inaurata madagascariensis</name>
    <dbReference type="NCBI Taxonomy" id="2747483"/>
    <lineage>
        <taxon>Eukaryota</taxon>
        <taxon>Metazoa</taxon>
        <taxon>Ecdysozoa</taxon>
        <taxon>Arthropoda</taxon>
        <taxon>Chelicerata</taxon>
        <taxon>Arachnida</taxon>
        <taxon>Araneae</taxon>
        <taxon>Araneomorphae</taxon>
        <taxon>Entelegynae</taxon>
        <taxon>Araneoidea</taxon>
        <taxon>Nephilidae</taxon>
        <taxon>Trichonephila</taxon>
        <taxon>Trichonephila inaurata</taxon>
    </lineage>
</organism>
<evidence type="ECO:0000313" key="2">
    <source>
        <dbReference type="Proteomes" id="UP000886998"/>
    </source>
</evidence>
<comment type="caution">
    <text evidence="1">The sequence shown here is derived from an EMBL/GenBank/DDBJ whole genome shotgun (WGS) entry which is preliminary data.</text>
</comment>
<protein>
    <submittedName>
        <fullName evidence="1">Uncharacterized protein</fullName>
    </submittedName>
</protein>
<dbReference type="AlphaFoldDB" id="A0A8X6YWK6"/>
<evidence type="ECO:0000313" key="1">
    <source>
        <dbReference type="EMBL" id="GFY79209.1"/>
    </source>
</evidence>
<reference evidence="1" key="1">
    <citation type="submission" date="2020-08" db="EMBL/GenBank/DDBJ databases">
        <title>Multicomponent nature underlies the extraordinary mechanical properties of spider dragline silk.</title>
        <authorList>
            <person name="Kono N."/>
            <person name="Nakamura H."/>
            <person name="Mori M."/>
            <person name="Yoshida Y."/>
            <person name="Ohtoshi R."/>
            <person name="Malay A.D."/>
            <person name="Moran D.A.P."/>
            <person name="Tomita M."/>
            <person name="Numata K."/>
            <person name="Arakawa K."/>
        </authorList>
    </citation>
    <scope>NUCLEOTIDE SEQUENCE</scope>
</reference>
<sequence>MRERERAATVSSVRGRLVKTFFPPDAPDDPFASISKGITCSITRITVSNKLSRFPYISFSRLQELTKTLRRIVNCRFRSSRPSPSEVQLRKILRTDPL</sequence>
<keyword evidence="2" id="KW-1185">Reference proteome</keyword>
<name>A0A8X6YWK6_9ARAC</name>
<dbReference type="Proteomes" id="UP000886998">
    <property type="component" value="Unassembled WGS sequence"/>
</dbReference>
<gene>
    <name evidence="1" type="ORF">TNIN_421991</name>
</gene>
<proteinExistence type="predicted"/>
<dbReference type="EMBL" id="BMAV01023458">
    <property type="protein sequence ID" value="GFY79209.1"/>
    <property type="molecule type" value="Genomic_DNA"/>
</dbReference>